<evidence type="ECO:0000313" key="1">
    <source>
        <dbReference type="EMBL" id="TWT96449.1"/>
    </source>
</evidence>
<evidence type="ECO:0000313" key="2">
    <source>
        <dbReference type="Proteomes" id="UP000316213"/>
    </source>
</evidence>
<dbReference type="Proteomes" id="UP000316213">
    <property type="component" value="Unassembled WGS sequence"/>
</dbReference>
<protein>
    <submittedName>
        <fullName evidence="1">Uncharacterized protein</fullName>
    </submittedName>
</protein>
<accession>A0A5C6AA62</accession>
<dbReference type="AlphaFoldDB" id="A0A5C6AA62"/>
<gene>
    <name evidence="1" type="ORF">Pla100_29290</name>
</gene>
<proteinExistence type="predicted"/>
<reference evidence="1 2" key="1">
    <citation type="submission" date="2019-02" db="EMBL/GenBank/DDBJ databases">
        <title>Deep-cultivation of Planctomycetes and their phenomic and genomic characterization uncovers novel biology.</title>
        <authorList>
            <person name="Wiegand S."/>
            <person name="Jogler M."/>
            <person name="Boedeker C."/>
            <person name="Pinto D."/>
            <person name="Vollmers J."/>
            <person name="Rivas-Marin E."/>
            <person name="Kohn T."/>
            <person name="Peeters S.H."/>
            <person name="Heuer A."/>
            <person name="Rast P."/>
            <person name="Oberbeckmann S."/>
            <person name="Bunk B."/>
            <person name="Jeske O."/>
            <person name="Meyerdierks A."/>
            <person name="Storesund J.E."/>
            <person name="Kallscheuer N."/>
            <person name="Luecker S."/>
            <person name="Lage O.M."/>
            <person name="Pohl T."/>
            <person name="Merkel B.J."/>
            <person name="Hornburger P."/>
            <person name="Mueller R.-W."/>
            <person name="Bruemmer F."/>
            <person name="Labrenz M."/>
            <person name="Spormann A.M."/>
            <person name="Op Den Camp H."/>
            <person name="Overmann J."/>
            <person name="Amann R."/>
            <person name="Jetten M.S.M."/>
            <person name="Mascher T."/>
            <person name="Medema M.H."/>
            <person name="Devos D.P."/>
            <person name="Kaster A.-K."/>
            <person name="Ovreas L."/>
            <person name="Rohde M."/>
            <person name="Galperin M.Y."/>
            <person name="Jogler C."/>
        </authorList>
    </citation>
    <scope>NUCLEOTIDE SEQUENCE [LARGE SCALE GENOMIC DNA]</scope>
    <source>
        <strain evidence="1 2">Pla100</strain>
    </source>
</reference>
<organism evidence="1 2">
    <name type="scientific">Neorhodopirellula pilleata</name>
    <dbReference type="NCBI Taxonomy" id="2714738"/>
    <lineage>
        <taxon>Bacteria</taxon>
        <taxon>Pseudomonadati</taxon>
        <taxon>Planctomycetota</taxon>
        <taxon>Planctomycetia</taxon>
        <taxon>Pirellulales</taxon>
        <taxon>Pirellulaceae</taxon>
        <taxon>Neorhodopirellula</taxon>
    </lineage>
</organism>
<name>A0A5C6AA62_9BACT</name>
<dbReference type="EMBL" id="SJPM01000005">
    <property type="protein sequence ID" value="TWT96449.1"/>
    <property type="molecule type" value="Genomic_DNA"/>
</dbReference>
<comment type="caution">
    <text evidence="1">The sequence shown here is derived from an EMBL/GenBank/DDBJ whole genome shotgun (WGS) entry which is preliminary data.</text>
</comment>
<sequence length="108" mass="12534">MNWLNKRKITPDSDWQSDLIRCRVTRLTIEAAMRRRIPNANELPKGWFEDANEDLLAWYDENCGAEHELWTYDNGCERGLVLIDGARVVGVFETVEYFPGTLDPKMDA</sequence>
<keyword evidence="2" id="KW-1185">Reference proteome</keyword>